<evidence type="ECO:0000313" key="2">
    <source>
        <dbReference type="Proteomes" id="UP000287651"/>
    </source>
</evidence>
<reference evidence="1 2" key="1">
    <citation type="journal article" date="2014" name="Agronomy (Basel)">
        <title>A Draft Genome Sequence for Ensete ventricosum, the Drought-Tolerant Tree Against Hunger.</title>
        <authorList>
            <person name="Harrison J."/>
            <person name="Moore K.A."/>
            <person name="Paszkiewicz K."/>
            <person name="Jones T."/>
            <person name="Grant M."/>
            <person name="Ambacheew D."/>
            <person name="Muzemil S."/>
            <person name="Studholme D.J."/>
        </authorList>
    </citation>
    <scope>NUCLEOTIDE SEQUENCE [LARGE SCALE GENOMIC DNA]</scope>
</reference>
<gene>
    <name evidence="1" type="ORF">B296_00044357</name>
</gene>
<accession>A0A426YJ29</accession>
<comment type="caution">
    <text evidence="1">The sequence shown here is derived from an EMBL/GenBank/DDBJ whole genome shotgun (WGS) entry which is preliminary data.</text>
</comment>
<dbReference type="AlphaFoldDB" id="A0A426YJ29"/>
<protein>
    <submittedName>
        <fullName evidence="1">Uncharacterized protein</fullName>
    </submittedName>
</protein>
<sequence length="179" mass="19953">MGWTANDTDMDQFWSWRLRSYAAIVADVHLLDLQDLDSSIGLLPQPDGDILRDEHPAHAHHALLPLDQMALQFLKPRDRSSSRSPQRTEVALYLGVPPNSRLFCPGRETKHRRDVFRWFLNPGCNSHVYCCSCSFATRLLLPSPSTAFVQGGAPAPTCVLRMLATHEPLAGSPVSIPHC</sequence>
<name>A0A426YJ29_ENSVE</name>
<proteinExistence type="predicted"/>
<evidence type="ECO:0000313" key="1">
    <source>
        <dbReference type="EMBL" id="RRT51769.1"/>
    </source>
</evidence>
<dbReference type="Proteomes" id="UP000287651">
    <property type="component" value="Unassembled WGS sequence"/>
</dbReference>
<organism evidence="1 2">
    <name type="scientific">Ensete ventricosum</name>
    <name type="common">Abyssinian banana</name>
    <name type="synonym">Musa ensete</name>
    <dbReference type="NCBI Taxonomy" id="4639"/>
    <lineage>
        <taxon>Eukaryota</taxon>
        <taxon>Viridiplantae</taxon>
        <taxon>Streptophyta</taxon>
        <taxon>Embryophyta</taxon>
        <taxon>Tracheophyta</taxon>
        <taxon>Spermatophyta</taxon>
        <taxon>Magnoliopsida</taxon>
        <taxon>Liliopsida</taxon>
        <taxon>Zingiberales</taxon>
        <taxon>Musaceae</taxon>
        <taxon>Ensete</taxon>
    </lineage>
</organism>
<dbReference type="EMBL" id="AMZH03012046">
    <property type="protein sequence ID" value="RRT51769.1"/>
    <property type="molecule type" value="Genomic_DNA"/>
</dbReference>